<keyword evidence="2" id="KW-1185">Reference proteome</keyword>
<evidence type="ECO:0000313" key="1">
    <source>
        <dbReference type="EMBL" id="TWB03533.1"/>
    </source>
</evidence>
<dbReference type="AlphaFoldDB" id="A0A560E2N9"/>
<gene>
    <name evidence="1" type="ORF">FBZ96_1024</name>
</gene>
<evidence type="ECO:0000313" key="2">
    <source>
        <dbReference type="Proteomes" id="UP000319949"/>
    </source>
</evidence>
<dbReference type="STRING" id="1803665.GCA_001641335_02515"/>
<comment type="caution">
    <text evidence="1">The sequence shown here is derived from an EMBL/GenBank/DDBJ whole genome shotgun (WGS) entry which is preliminary data.</text>
</comment>
<sequence>MALNADDIFLNPALEARVRGQAWALLLLNAADPRMGSLFATQQRWLMAHAAVAQFFRDVAVAGAGAGVLTARVLDLVEHHQIASRNTAAAFIKEMLKYGIVRHVAGNEGKRHRPVEPAPAALESLYQWHLLHLATLDGLDGGGRSATLAARPEAVRRMQPMIADGLLGSHMVREPEPTFKLFTWVNEGGVLMDRLIVGCEEGDASVDRIATDVTSVSALAQRLKLSRTQLGRKLAEAESMGSLGWVGARGKSRLWVSKGFRREYHKAQAVKLAIIDAAFEACFTTHR</sequence>
<proteinExistence type="predicted"/>
<name>A0A560E2N9_9BRAD</name>
<dbReference type="OrthoDB" id="7875733at2"/>
<organism evidence="1 2">
    <name type="scientific">Bradyrhizobium stylosanthis</name>
    <dbReference type="NCBI Taxonomy" id="1803665"/>
    <lineage>
        <taxon>Bacteria</taxon>
        <taxon>Pseudomonadati</taxon>
        <taxon>Pseudomonadota</taxon>
        <taxon>Alphaproteobacteria</taxon>
        <taxon>Hyphomicrobiales</taxon>
        <taxon>Nitrobacteraceae</taxon>
        <taxon>Bradyrhizobium</taxon>
    </lineage>
</organism>
<protein>
    <submittedName>
        <fullName evidence="1">Uncharacterized protein</fullName>
    </submittedName>
</protein>
<dbReference type="RefSeq" id="WP_145658242.1">
    <property type="nucleotide sequence ID" value="NZ_VITK01000002.1"/>
</dbReference>
<accession>A0A560E2N9</accession>
<reference evidence="1 2" key="1">
    <citation type="submission" date="2019-06" db="EMBL/GenBank/DDBJ databases">
        <title>Genomic Encyclopedia of Type Strains, Phase IV (KMG-V): Genome sequencing to study the core and pangenomes of soil and plant-associated prokaryotes.</title>
        <authorList>
            <person name="Whitman W."/>
        </authorList>
    </citation>
    <scope>NUCLEOTIDE SEQUENCE [LARGE SCALE GENOMIC DNA]</scope>
    <source>
        <strain evidence="1 2">BR 510</strain>
    </source>
</reference>
<dbReference type="Proteomes" id="UP000319949">
    <property type="component" value="Unassembled WGS sequence"/>
</dbReference>
<dbReference type="EMBL" id="VITK01000002">
    <property type="protein sequence ID" value="TWB03533.1"/>
    <property type="molecule type" value="Genomic_DNA"/>
</dbReference>